<dbReference type="Proteomes" id="UP001500013">
    <property type="component" value="Unassembled WGS sequence"/>
</dbReference>
<proteinExistence type="predicted"/>
<evidence type="ECO:0008006" key="3">
    <source>
        <dbReference type="Google" id="ProtNLM"/>
    </source>
</evidence>
<reference evidence="1 2" key="1">
    <citation type="journal article" date="2019" name="Int. J. Syst. Evol. Microbiol.">
        <title>The Global Catalogue of Microorganisms (GCM) 10K type strain sequencing project: providing services to taxonomists for standard genome sequencing and annotation.</title>
        <authorList>
            <consortium name="The Broad Institute Genomics Platform"/>
            <consortium name="The Broad Institute Genome Sequencing Center for Infectious Disease"/>
            <person name="Wu L."/>
            <person name="Ma J."/>
        </authorList>
    </citation>
    <scope>NUCLEOTIDE SEQUENCE [LARGE SCALE GENOMIC DNA]</scope>
    <source>
        <strain evidence="1 2">JCM 15628</strain>
    </source>
</reference>
<name>A0ABN2SEV0_9MICO</name>
<organism evidence="1 2">
    <name type="scientific">Terrabacter lapilli</name>
    <dbReference type="NCBI Taxonomy" id="436231"/>
    <lineage>
        <taxon>Bacteria</taxon>
        <taxon>Bacillati</taxon>
        <taxon>Actinomycetota</taxon>
        <taxon>Actinomycetes</taxon>
        <taxon>Micrococcales</taxon>
        <taxon>Intrasporangiaceae</taxon>
        <taxon>Terrabacter</taxon>
    </lineage>
</organism>
<comment type="caution">
    <text evidence="1">The sequence shown here is derived from an EMBL/GenBank/DDBJ whole genome shotgun (WGS) entry which is preliminary data.</text>
</comment>
<keyword evidence="2" id="KW-1185">Reference proteome</keyword>
<protein>
    <recommendedName>
        <fullName evidence="3">Ig-like domain-containing protein</fullName>
    </recommendedName>
</protein>
<evidence type="ECO:0000313" key="1">
    <source>
        <dbReference type="EMBL" id="GAA1985506.1"/>
    </source>
</evidence>
<sequence>MAQRFLTLAQSDPTAACALLAPQTAQHLQDDGGSCPKGLQAAQPPRAGTVSSVTVAINSAQVVMPDQAVFLARFDSGWRVTAAGCRRESADDAVPYRCAVEGS</sequence>
<gene>
    <name evidence="1" type="ORF">GCM10009817_28730</name>
</gene>
<evidence type="ECO:0000313" key="2">
    <source>
        <dbReference type="Proteomes" id="UP001500013"/>
    </source>
</evidence>
<dbReference type="EMBL" id="BAAAPU010000008">
    <property type="protein sequence ID" value="GAA1985506.1"/>
    <property type="molecule type" value="Genomic_DNA"/>
</dbReference>
<accession>A0ABN2SEV0</accession>